<comment type="caution">
    <text evidence="1">The sequence shown here is derived from an EMBL/GenBank/DDBJ whole genome shotgun (WGS) entry which is preliminary data.</text>
</comment>
<dbReference type="EMBL" id="LAZR01000585">
    <property type="protein sequence ID" value="KKN63566.1"/>
    <property type="molecule type" value="Genomic_DNA"/>
</dbReference>
<accession>A0A0F9UQY1</accession>
<organism evidence="1">
    <name type="scientific">marine sediment metagenome</name>
    <dbReference type="NCBI Taxonomy" id="412755"/>
    <lineage>
        <taxon>unclassified sequences</taxon>
        <taxon>metagenomes</taxon>
        <taxon>ecological metagenomes</taxon>
    </lineage>
</organism>
<proteinExistence type="predicted"/>
<name>A0A0F9UQY1_9ZZZZ</name>
<gene>
    <name evidence="1" type="ORF">LCGC14_0500140</name>
</gene>
<evidence type="ECO:0000313" key="1">
    <source>
        <dbReference type="EMBL" id="KKN63566.1"/>
    </source>
</evidence>
<protein>
    <submittedName>
        <fullName evidence="1">Uncharacterized protein</fullName>
    </submittedName>
</protein>
<sequence>MTARGIPLFVDSLITVLAAIGEWLGFGQPQTPPLHPWYAGGVLLPAHWIEKGVRACDWCGSPQAKDRLSCIKCGGAP</sequence>
<dbReference type="AlphaFoldDB" id="A0A0F9UQY1"/>
<reference evidence="1" key="1">
    <citation type="journal article" date="2015" name="Nature">
        <title>Complex archaea that bridge the gap between prokaryotes and eukaryotes.</title>
        <authorList>
            <person name="Spang A."/>
            <person name="Saw J.H."/>
            <person name="Jorgensen S.L."/>
            <person name="Zaremba-Niedzwiedzka K."/>
            <person name="Martijn J."/>
            <person name="Lind A.E."/>
            <person name="van Eijk R."/>
            <person name="Schleper C."/>
            <person name="Guy L."/>
            <person name="Ettema T.J."/>
        </authorList>
    </citation>
    <scope>NUCLEOTIDE SEQUENCE</scope>
</reference>